<evidence type="ECO:0000256" key="1">
    <source>
        <dbReference type="SAM" id="SignalP"/>
    </source>
</evidence>
<accession>M7BBU0</accession>
<dbReference type="EMBL" id="KB555015">
    <property type="protein sequence ID" value="EMP29618.1"/>
    <property type="molecule type" value="Genomic_DNA"/>
</dbReference>
<protein>
    <submittedName>
        <fullName evidence="2">Uncharacterized protein</fullName>
    </submittedName>
</protein>
<name>M7BBU0_CHEMY</name>
<dbReference type="InterPro" id="IPR045860">
    <property type="entry name" value="Snake_toxin-like_sf"/>
</dbReference>
<proteinExistence type="predicted"/>
<gene>
    <name evidence="2" type="ORF">UY3_13276</name>
</gene>
<organism evidence="2 3">
    <name type="scientific">Chelonia mydas</name>
    <name type="common">Green sea-turtle</name>
    <name type="synonym">Chelonia agassizi</name>
    <dbReference type="NCBI Taxonomy" id="8469"/>
    <lineage>
        <taxon>Eukaryota</taxon>
        <taxon>Metazoa</taxon>
        <taxon>Chordata</taxon>
        <taxon>Craniata</taxon>
        <taxon>Vertebrata</taxon>
        <taxon>Euteleostomi</taxon>
        <taxon>Archelosauria</taxon>
        <taxon>Testudinata</taxon>
        <taxon>Testudines</taxon>
        <taxon>Cryptodira</taxon>
        <taxon>Durocryptodira</taxon>
        <taxon>Americhelydia</taxon>
        <taxon>Chelonioidea</taxon>
        <taxon>Cheloniidae</taxon>
        <taxon>Chelonia</taxon>
    </lineage>
</organism>
<keyword evidence="1" id="KW-0732">Signal</keyword>
<evidence type="ECO:0000313" key="2">
    <source>
        <dbReference type="EMBL" id="EMP29618.1"/>
    </source>
</evidence>
<evidence type="ECO:0000313" key="3">
    <source>
        <dbReference type="Proteomes" id="UP000031443"/>
    </source>
</evidence>
<feature type="signal peptide" evidence="1">
    <location>
        <begin position="1"/>
        <end position="24"/>
    </location>
</feature>
<keyword evidence="3" id="KW-1185">Reference proteome</keyword>
<dbReference type="GO" id="GO:0030154">
    <property type="term" value="P:cell differentiation"/>
    <property type="evidence" value="ECO:0007669"/>
    <property type="project" value="UniProtKB-ARBA"/>
</dbReference>
<dbReference type="SUPFAM" id="SSF57302">
    <property type="entry name" value="Snake toxin-like"/>
    <property type="match status" value="1"/>
</dbReference>
<dbReference type="AlphaFoldDB" id="M7BBU0"/>
<feature type="chain" id="PRO_5004079986" evidence="1">
    <location>
        <begin position="25"/>
        <end position="55"/>
    </location>
</feature>
<dbReference type="Proteomes" id="UP000031443">
    <property type="component" value="Unassembled WGS sequence"/>
</dbReference>
<sequence>MSKMLVPIFTALLYFSTGNNFVFAKMGCVSNCQDYVVGPYNWHIFHCCTKDFCNA</sequence>
<reference evidence="3" key="1">
    <citation type="journal article" date="2013" name="Nat. Genet.">
        <title>The draft genomes of soft-shell turtle and green sea turtle yield insights into the development and evolution of the turtle-specific body plan.</title>
        <authorList>
            <person name="Wang Z."/>
            <person name="Pascual-Anaya J."/>
            <person name="Zadissa A."/>
            <person name="Li W."/>
            <person name="Niimura Y."/>
            <person name="Huang Z."/>
            <person name="Li C."/>
            <person name="White S."/>
            <person name="Xiong Z."/>
            <person name="Fang D."/>
            <person name="Wang B."/>
            <person name="Ming Y."/>
            <person name="Chen Y."/>
            <person name="Zheng Y."/>
            <person name="Kuraku S."/>
            <person name="Pignatelli M."/>
            <person name="Herrero J."/>
            <person name="Beal K."/>
            <person name="Nozawa M."/>
            <person name="Li Q."/>
            <person name="Wang J."/>
            <person name="Zhang H."/>
            <person name="Yu L."/>
            <person name="Shigenobu S."/>
            <person name="Wang J."/>
            <person name="Liu J."/>
            <person name="Flicek P."/>
            <person name="Searle S."/>
            <person name="Wang J."/>
            <person name="Kuratani S."/>
            <person name="Yin Y."/>
            <person name="Aken B."/>
            <person name="Zhang G."/>
            <person name="Irie N."/>
        </authorList>
    </citation>
    <scope>NUCLEOTIDE SEQUENCE [LARGE SCALE GENOMIC DNA]</scope>
</reference>